<dbReference type="RefSeq" id="WP_071506507.1">
    <property type="nucleotide sequence ID" value="NZ_MORL01000033.1"/>
</dbReference>
<feature type="transmembrane region" description="Helical" evidence="1">
    <location>
        <begin position="49"/>
        <end position="69"/>
    </location>
</feature>
<accession>A0A1S2VBR2</accession>
<feature type="transmembrane region" description="Helical" evidence="1">
    <location>
        <begin position="6"/>
        <end position="25"/>
    </location>
</feature>
<name>A0A1S2VBR2_9BACT</name>
<gene>
    <name evidence="2" type="ORF">BLX24_27790</name>
</gene>
<evidence type="ECO:0000313" key="3">
    <source>
        <dbReference type="Proteomes" id="UP000181790"/>
    </source>
</evidence>
<dbReference type="EMBL" id="MORL01000033">
    <property type="protein sequence ID" value="OIN55860.1"/>
    <property type="molecule type" value="Genomic_DNA"/>
</dbReference>
<dbReference type="Proteomes" id="UP000181790">
    <property type="component" value="Unassembled WGS sequence"/>
</dbReference>
<proteinExistence type="predicted"/>
<reference evidence="2 3" key="1">
    <citation type="submission" date="2016-10" db="EMBL/GenBank/DDBJ databases">
        <title>Arsenicibacter rosenii gen. nov., sp. nov., an efficient arsenic-methylating bacterium isolated from an arsenic-contaminated paddy soil.</title>
        <authorList>
            <person name="Huang K."/>
        </authorList>
    </citation>
    <scope>NUCLEOTIDE SEQUENCE [LARGE SCALE GENOMIC DNA]</scope>
    <source>
        <strain evidence="2 3">SM-1</strain>
    </source>
</reference>
<comment type="caution">
    <text evidence="2">The sequence shown here is derived from an EMBL/GenBank/DDBJ whole genome shotgun (WGS) entry which is preliminary data.</text>
</comment>
<organism evidence="2 3">
    <name type="scientific">Arsenicibacter rosenii</name>
    <dbReference type="NCBI Taxonomy" id="1750698"/>
    <lineage>
        <taxon>Bacteria</taxon>
        <taxon>Pseudomonadati</taxon>
        <taxon>Bacteroidota</taxon>
        <taxon>Cytophagia</taxon>
        <taxon>Cytophagales</taxon>
        <taxon>Spirosomataceae</taxon>
        <taxon>Arsenicibacter</taxon>
    </lineage>
</organism>
<keyword evidence="1" id="KW-0812">Transmembrane</keyword>
<evidence type="ECO:0000256" key="1">
    <source>
        <dbReference type="SAM" id="Phobius"/>
    </source>
</evidence>
<evidence type="ECO:0000313" key="2">
    <source>
        <dbReference type="EMBL" id="OIN55860.1"/>
    </source>
</evidence>
<sequence length="103" mass="12086">MTIGHLVWISYVYTVVYGVFVYGLLKPALKKEPFNETVSRRLKLIKEMYWYVDEWVVDLMFVVSTILYFTMPFGAFRYSVTELVSNLAELVLNAQKKDKNSTE</sequence>
<protein>
    <submittedName>
        <fullName evidence="2">Uncharacterized protein</fullName>
    </submittedName>
</protein>
<keyword evidence="3" id="KW-1185">Reference proteome</keyword>
<dbReference type="AlphaFoldDB" id="A0A1S2VBR2"/>
<keyword evidence="1" id="KW-0472">Membrane</keyword>
<keyword evidence="1" id="KW-1133">Transmembrane helix</keyword>